<evidence type="ECO:0000256" key="5">
    <source>
        <dbReference type="ARBA" id="ARBA00022597"/>
    </source>
</evidence>
<evidence type="ECO:0000259" key="15">
    <source>
        <dbReference type="Pfam" id="PF02563"/>
    </source>
</evidence>
<keyword evidence="4" id="KW-1134">Transmembrane beta strand</keyword>
<dbReference type="RefSeq" id="WP_264321264.1">
    <property type="nucleotide sequence ID" value="NZ_JADEXN010000143.1"/>
</dbReference>
<keyword evidence="3" id="KW-0813">Transport</keyword>
<keyword evidence="14" id="KW-0449">Lipoprotein</keyword>
<evidence type="ECO:0000313" key="19">
    <source>
        <dbReference type="Proteomes" id="UP000621799"/>
    </source>
</evidence>
<dbReference type="GO" id="GO:0009279">
    <property type="term" value="C:cell outer membrane"/>
    <property type="evidence" value="ECO:0007669"/>
    <property type="project" value="UniProtKB-SubCell"/>
</dbReference>
<evidence type="ECO:0000256" key="10">
    <source>
        <dbReference type="ARBA" id="ARBA00023114"/>
    </source>
</evidence>
<dbReference type="GO" id="GO:0015288">
    <property type="term" value="F:porin activity"/>
    <property type="evidence" value="ECO:0007669"/>
    <property type="project" value="UniProtKB-KW"/>
</dbReference>
<evidence type="ECO:0000259" key="17">
    <source>
        <dbReference type="Pfam" id="PF22461"/>
    </source>
</evidence>
<evidence type="ECO:0000256" key="4">
    <source>
        <dbReference type="ARBA" id="ARBA00022452"/>
    </source>
</evidence>
<proteinExistence type="inferred from homology"/>
<evidence type="ECO:0000256" key="14">
    <source>
        <dbReference type="ARBA" id="ARBA00023288"/>
    </source>
</evidence>
<comment type="similarity">
    <text evidence="2">Belongs to the BexD/CtrA/VexA family.</text>
</comment>
<accession>A0A928Z8U3</accession>
<gene>
    <name evidence="18" type="ORF">IQ235_09600</name>
</gene>
<feature type="domain" description="Soluble ligand binding" evidence="16">
    <location>
        <begin position="381"/>
        <end position="421"/>
    </location>
</feature>
<dbReference type="InterPro" id="IPR019554">
    <property type="entry name" value="Soluble_ligand-bd"/>
</dbReference>
<keyword evidence="5" id="KW-0762">Sugar transport</keyword>
<evidence type="ECO:0000256" key="6">
    <source>
        <dbReference type="ARBA" id="ARBA00022692"/>
    </source>
</evidence>
<keyword evidence="6" id="KW-0812">Transmembrane</keyword>
<comment type="subcellular location">
    <subcellularLocation>
        <location evidence="1">Cell outer membrane</location>
        <topology evidence="1">Multi-pass membrane protein</topology>
    </subcellularLocation>
</comment>
<evidence type="ECO:0000256" key="2">
    <source>
        <dbReference type="ARBA" id="ARBA00009450"/>
    </source>
</evidence>
<feature type="domain" description="Soluble ligand binding" evidence="16">
    <location>
        <begin position="139"/>
        <end position="197"/>
    </location>
</feature>
<evidence type="ECO:0000313" key="18">
    <source>
        <dbReference type="EMBL" id="MBE9041033.1"/>
    </source>
</evidence>
<reference evidence="18" key="1">
    <citation type="submission" date="2020-10" db="EMBL/GenBank/DDBJ databases">
        <authorList>
            <person name="Castelo-Branco R."/>
            <person name="Eusebio N."/>
            <person name="Adriana R."/>
            <person name="Vieira A."/>
            <person name="Brugerolle De Fraissinette N."/>
            <person name="Rezende De Castro R."/>
            <person name="Schneider M.P."/>
            <person name="Vasconcelos V."/>
            <person name="Leao P.N."/>
        </authorList>
    </citation>
    <scope>NUCLEOTIDE SEQUENCE</scope>
    <source>
        <strain evidence="18">LEGE 11467</strain>
    </source>
</reference>
<protein>
    <submittedName>
        <fullName evidence="18">Polysaccharide biosynthesis/export family protein</fullName>
    </submittedName>
</protein>
<keyword evidence="9" id="KW-0406">Ion transport</keyword>
<dbReference type="AlphaFoldDB" id="A0A928Z8U3"/>
<dbReference type="Proteomes" id="UP000621799">
    <property type="component" value="Unassembled WGS sequence"/>
</dbReference>
<evidence type="ECO:0000256" key="8">
    <source>
        <dbReference type="ARBA" id="ARBA00023047"/>
    </source>
</evidence>
<evidence type="ECO:0000256" key="11">
    <source>
        <dbReference type="ARBA" id="ARBA00023136"/>
    </source>
</evidence>
<keyword evidence="8" id="KW-0625">Polysaccharide transport</keyword>
<name>A0A928Z8U3_9CYAN</name>
<dbReference type="InterPro" id="IPR003715">
    <property type="entry name" value="Poly_export_N"/>
</dbReference>
<evidence type="ECO:0000256" key="9">
    <source>
        <dbReference type="ARBA" id="ARBA00023065"/>
    </source>
</evidence>
<evidence type="ECO:0000256" key="1">
    <source>
        <dbReference type="ARBA" id="ARBA00004571"/>
    </source>
</evidence>
<keyword evidence="13" id="KW-0998">Cell outer membrane</keyword>
<dbReference type="Pfam" id="PF22461">
    <property type="entry name" value="SLBB_2"/>
    <property type="match status" value="1"/>
</dbReference>
<evidence type="ECO:0000256" key="3">
    <source>
        <dbReference type="ARBA" id="ARBA00022448"/>
    </source>
</evidence>
<keyword evidence="19" id="KW-1185">Reference proteome</keyword>
<comment type="caution">
    <text evidence="18">The sequence shown here is derived from an EMBL/GenBank/DDBJ whole genome shotgun (WGS) entry which is preliminary data.</text>
</comment>
<dbReference type="Pfam" id="PF02563">
    <property type="entry name" value="Poly_export"/>
    <property type="match status" value="1"/>
</dbReference>
<evidence type="ECO:0000259" key="16">
    <source>
        <dbReference type="Pfam" id="PF10531"/>
    </source>
</evidence>
<dbReference type="PANTHER" id="PTHR33619:SF3">
    <property type="entry name" value="POLYSACCHARIDE EXPORT PROTEIN GFCE-RELATED"/>
    <property type="match status" value="1"/>
</dbReference>
<feature type="domain" description="Polysaccharide export protein N-terminal" evidence="15">
    <location>
        <begin position="58"/>
        <end position="130"/>
    </location>
</feature>
<organism evidence="18 19">
    <name type="scientific">Zarconia navalis LEGE 11467</name>
    <dbReference type="NCBI Taxonomy" id="1828826"/>
    <lineage>
        <taxon>Bacteria</taxon>
        <taxon>Bacillati</taxon>
        <taxon>Cyanobacteriota</taxon>
        <taxon>Cyanophyceae</taxon>
        <taxon>Oscillatoriophycideae</taxon>
        <taxon>Oscillatoriales</taxon>
        <taxon>Oscillatoriales incertae sedis</taxon>
        <taxon>Zarconia</taxon>
        <taxon>Zarconia navalis</taxon>
    </lineage>
</organism>
<dbReference type="Pfam" id="PF10531">
    <property type="entry name" value="SLBB"/>
    <property type="match status" value="2"/>
</dbReference>
<evidence type="ECO:0000256" key="7">
    <source>
        <dbReference type="ARBA" id="ARBA00022729"/>
    </source>
</evidence>
<dbReference type="Gene3D" id="3.10.560.10">
    <property type="entry name" value="Outer membrane lipoprotein wza domain like"/>
    <property type="match status" value="3"/>
</dbReference>
<keyword evidence="10" id="KW-0626">Porin</keyword>
<sequence length="480" mass="51034">MPTSTFFSRAFILRMPIGFLGFLALLLVPRSLHAQLPQLGDRRPDTLVDGAETIDPLAAAYLLGAGDTIALEIFNVPEYSREYAVLLDGTLNLPLIGRVSVAGLSLTEAEAQILHQYTPVLTRPIIQVRLAGVRPLEIGVAGEVTHPGAYQLLPTTDGAGIELPTVTQALQMAAGTTPAAALANVEVRRPSQAGREETIAVDLSAFFRSGDLRQDIPLQDGDTIFVPAATEINTIATRQESMANFAADRSRPVTVAVVGAVNRPGTHTLNTEVTSSGTPTGEASLTQALKTAGGITALADIRHIEVRRQPLTGEQQQLTVDLWALLQTGDLSQDVLLQTGDTIFVPQAEAVVEGEAQEVASATFSPDTIRVNVVGSAVSLGSIEVSPNASIEDAFFAAGGFDDREAQTGSVELIRLNPNGTLFHQKVEIDLEEGFVDGLVLQEGDTLVVRRDRSFTESLGSVVAPLFPALSVFDLLDNIF</sequence>
<dbReference type="GO" id="GO:0046930">
    <property type="term" value="C:pore complex"/>
    <property type="evidence" value="ECO:0007669"/>
    <property type="project" value="UniProtKB-KW"/>
</dbReference>
<keyword evidence="11" id="KW-0472">Membrane</keyword>
<keyword evidence="12" id="KW-0564">Palmitate</keyword>
<dbReference type="EMBL" id="JADEXN010000143">
    <property type="protein sequence ID" value="MBE9041033.1"/>
    <property type="molecule type" value="Genomic_DNA"/>
</dbReference>
<dbReference type="PANTHER" id="PTHR33619">
    <property type="entry name" value="POLYSACCHARIDE EXPORT PROTEIN GFCE-RELATED"/>
    <property type="match status" value="1"/>
</dbReference>
<keyword evidence="7" id="KW-0732">Signal</keyword>
<feature type="domain" description="SLBB" evidence="17">
    <location>
        <begin position="255"/>
        <end position="345"/>
    </location>
</feature>
<dbReference type="GO" id="GO:0006811">
    <property type="term" value="P:monoatomic ion transport"/>
    <property type="evidence" value="ECO:0007669"/>
    <property type="project" value="UniProtKB-KW"/>
</dbReference>
<dbReference type="GO" id="GO:0015159">
    <property type="term" value="F:polysaccharide transmembrane transporter activity"/>
    <property type="evidence" value="ECO:0007669"/>
    <property type="project" value="InterPro"/>
</dbReference>
<dbReference type="InterPro" id="IPR054765">
    <property type="entry name" value="SLBB_dom"/>
</dbReference>
<dbReference type="InterPro" id="IPR049712">
    <property type="entry name" value="Poly_export"/>
</dbReference>
<evidence type="ECO:0000256" key="12">
    <source>
        <dbReference type="ARBA" id="ARBA00023139"/>
    </source>
</evidence>
<evidence type="ECO:0000256" key="13">
    <source>
        <dbReference type="ARBA" id="ARBA00023237"/>
    </source>
</evidence>